<gene>
    <name evidence="1" type="ORF">EM808_24515</name>
</gene>
<organism evidence="1 2">
    <name type="scientific">Niallia taxi</name>
    <dbReference type="NCBI Taxonomy" id="2499688"/>
    <lineage>
        <taxon>Bacteria</taxon>
        <taxon>Bacillati</taxon>
        <taxon>Bacillota</taxon>
        <taxon>Bacilli</taxon>
        <taxon>Bacillales</taxon>
        <taxon>Bacillaceae</taxon>
        <taxon>Niallia</taxon>
    </lineage>
</organism>
<proteinExistence type="predicted"/>
<dbReference type="RefSeq" id="WP_127741801.1">
    <property type="nucleotide sequence ID" value="NZ_RZTZ01000016.1"/>
</dbReference>
<accession>A0A437K4T2</accession>
<dbReference type="EMBL" id="RZTZ01000016">
    <property type="protein sequence ID" value="RVT57636.1"/>
    <property type="molecule type" value="Genomic_DNA"/>
</dbReference>
<dbReference type="Proteomes" id="UP000288024">
    <property type="component" value="Unassembled WGS sequence"/>
</dbReference>
<comment type="caution">
    <text evidence="1">The sequence shown here is derived from an EMBL/GenBank/DDBJ whole genome shotgun (WGS) entry which is preliminary data.</text>
</comment>
<name>A0A437K4T2_9BACI</name>
<reference evidence="1 2" key="1">
    <citation type="submission" date="2019-01" db="EMBL/GenBank/DDBJ databases">
        <title>Bacillus sp. M5HDSG1-1, whole genome shotgun sequence.</title>
        <authorList>
            <person name="Tuo L."/>
        </authorList>
    </citation>
    <scope>NUCLEOTIDE SEQUENCE [LARGE SCALE GENOMIC DNA]</scope>
    <source>
        <strain evidence="1 2">M5HDSG1-1</strain>
    </source>
</reference>
<dbReference type="AlphaFoldDB" id="A0A437K4T2"/>
<protein>
    <submittedName>
        <fullName evidence="1">Uncharacterized protein</fullName>
    </submittedName>
</protein>
<keyword evidence="2" id="KW-1185">Reference proteome</keyword>
<evidence type="ECO:0000313" key="2">
    <source>
        <dbReference type="Proteomes" id="UP000288024"/>
    </source>
</evidence>
<sequence length="282" mass="32389">MSEVKGTEFVNLETGEIKEFAYARTVEQEKAFQEKKKREDSRKKAKAFTFSDMDNAREAIEMLTTIELGYYLVLQTYVRYEDNALVKSTHNPVPMNRGDIGEVLGINNRSHVKKHIDNFLAKGLMQVKTVEAKGKQVEAFVINSKYHFKGTTKNKKVVKTFSEQIRKLYNDSKKKRKPADMGFLYLILPYIHYENNILCSNPFEVNPESIEALSIADICEITGLDKKNVQAKINSLTWDGMSVFAKVLKGRKTHLKVNPFVFYRKDGEPDKSLQADFLIRGK</sequence>
<evidence type="ECO:0000313" key="1">
    <source>
        <dbReference type="EMBL" id="RVT57636.1"/>
    </source>
</evidence>